<keyword evidence="3" id="KW-0479">Metal-binding</keyword>
<evidence type="ECO:0008006" key="7">
    <source>
        <dbReference type="Google" id="ProtNLM"/>
    </source>
</evidence>
<evidence type="ECO:0000256" key="3">
    <source>
        <dbReference type="ARBA" id="ARBA00022723"/>
    </source>
</evidence>
<keyword evidence="2" id="KW-0349">Heme</keyword>
<evidence type="ECO:0000256" key="4">
    <source>
        <dbReference type="ARBA" id="ARBA00023004"/>
    </source>
</evidence>
<gene>
    <name evidence="5" type="ORF">GCM10008101_18710</name>
</gene>
<dbReference type="Gene3D" id="1.10.490.10">
    <property type="entry name" value="Globins"/>
    <property type="match status" value="1"/>
</dbReference>
<keyword evidence="4" id="KW-0408">Iron</keyword>
<dbReference type="RefSeq" id="WP_229790766.1">
    <property type="nucleotide sequence ID" value="NZ_BMXY01000002.1"/>
</dbReference>
<protein>
    <recommendedName>
        <fullName evidence="7">Hemoglobin</fullName>
    </recommendedName>
</protein>
<sequence>MSETTLTEADIARVVDRFYEAVQAHPTLGPVFNPAVHDWPDHKATLVRFWSSVLLGSASYRGRPMAMHRPHPIRAEHFADWLALWESTVRAELAPTDAELALDHARRIARSLMYGMGIDGTRRPLGLPMVG</sequence>
<evidence type="ECO:0000313" key="5">
    <source>
        <dbReference type="EMBL" id="GGZ65197.1"/>
    </source>
</evidence>
<evidence type="ECO:0000256" key="2">
    <source>
        <dbReference type="ARBA" id="ARBA00022617"/>
    </source>
</evidence>
<evidence type="ECO:0000256" key="1">
    <source>
        <dbReference type="ARBA" id="ARBA00022448"/>
    </source>
</evidence>
<dbReference type="SUPFAM" id="SSF46458">
    <property type="entry name" value="Globin-like"/>
    <property type="match status" value="1"/>
</dbReference>
<name>A0ABQ3C275_9GAMM</name>
<dbReference type="EMBL" id="BMXY01000002">
    <property type="protein sequence ID" value="GGZ65197.1"/>
    <property type="molecule type" value="Genomic_DNA"/>
</dbReference>
<dbReference type="Pfam" id="PF01152">
    <property type="entry name" value="Bac_globin"/>
    <property type="match status" value="1"/>
</dbReference>
<organism evidence="5 6">
    <name type="scientific">Cognatilysobacter xinjiangensis</name>
    <dbReference type="NCBI Taxonomy" id="546892"/>
    <lineage>
        <taxon>Bacteria</taxon>
        <taxon>Pseudomonadati</taxon>
        <taxon>Pseudomonadota</taxon>
        <taxon>Gammaproteobacteria</taxon>
        <taxon>Lysobacterales</taxon>
        <taxon>Lysobacteraceae</taxon>
        <taxon>Cognatilysobacter</taxon>
    </lineage>
</organism>
<proteinExistence type="predicted"/>
<comment type="caution">
    <text evidence="5">The sequence shown here is derived from an EMBL/GenBank/DDBJ whole genome shotgun (WGS) entry which is preliminary data.</text>
</comment>
<dbReference type="InterPro" id="IPR012292">
    <property type="entry name" value="Globin/Proto"/>
</dbReference>
<keyword evidence="6" id="KW-1185">Reference proteome</keyword>
<dbReference type="InterPro" id="IPR001486">
    <property type="entry name" value="Hemoglobin_trunc"/>
</dbReference>
<accession>A0ABQ3C275</accession>
<dbReference type="Proteomes" id="UP000643403">
    <property type="component" value="Unassembled WGS sequence"/>
</dbReference>
<dbReference type="CDD" id="cd08916">
    <property type="entry name" value="TrHb3_P"/>
    <property type="match status" value="1"/>
</dbReference>
<dbReference type="InterPro" id="IPR009050">
    <property type="entry name" value="Globin-like_sf"/>
</dbReference>
<evidence type="ECO:0000313" key="6">
    <source>
        <dbReference type="Proteomes" id="UP000643403"/>
    </source>
</evidence>
<keyword evidence="1" id="KW-0813">Transport</keyword>
<reference evidence="6" key="1">
    <citation type="journal article" date="2019" name="Int. J. Syst. Evol. Microbiol.">
        <title>The Global Catalogue of Microorganisms (GCM) 10K type strain sequencing project: providing services to taxonomists for standard genome sequencing and annotation.</title>
        <authorList>
            <consortium name="The Broad Institute Genomics Platform"/>
            <consortium name="The Broad Institute Genome Sequencing Center for Infectious Disease"/>
            <person name="Wu L."/>
            <person name="Ma J."/>
        </authorList>
    </citation>
    <scope>NUCLEOTIDE SEQUENCE [LARGE SCALE GENOMIC DNA]</scope>
    <source>
        <strain evidence="6">KCTC 22558</strain>
    </source>
</reference>